<reference evidence="1 2" key="1">
    <citation type="submission" date="2020-02" db="EMBL/GenBank/DDBJ databases">
        <title>Complete Genome Sequence of Halomonas meridiana strain BAA-801, Isolated from Deep Sea Thermal Vent.</title>
        <authorList>
            <person name="Takahashi Y."/>
            <person name="Takahashi H."/>
            <person name="Galipon J."/>
            <person name="Arakawa K."/>
        </authorList>
    </citation>
    <scope>NUCLEOTIDE SEQUENCE [LARGE SCALE GENOMIC DNA]</scope>
    <source>
        <strain evidence="1 2">Slthf1</strain>
    </source>
</reference>
<protein>
    <submittedName>
        <fullName evidence="1">Uncharacterized protein</fullName>
    </submittedName>
</protein>
<proteinExistence type="predicted"/>
<organism evidence="1 2">
    <name type="scientific">Vreelandella aquamarina</name>
    <dbReference type="NCBI Taxonomy" id="77097"/>
    <lineage>
        <taxon>Bacteria</taxon>
        <taxon>Pseudomonadati</taxon>
        <taxon>Pseudomonadota</taxon>
        <taxon>Gammaproteobacteria</taxon>
        <taxon>Oceanospirillales</taxon>
        <taxon>Halomonadaceae</taxon>
        <taxon>Vreelandella</taxon>
    </lineage>
</organism>
<dbReference type="EMBL" id="AP022821">
    <property type="protein sequence ID" value="BCA90792.1"/>
    <property type="molecule type" value="Genomic_DNA"/>
</dbReference>
<evidence type="ECO:0000313" key="2">
    <source>
        <dbReference type="Proteomes" id="UP000503197"/>
    </source>
</evidence>
<name>A0A0D7V272_9GAMM</name>
<dbReference type="Proteomes" id="UP000503197">
    <property type="component" value="Chromosome"/>
</dbReference>
<evidence type="ECO:0000313" key="1">
    <source>
        <dbReference type="EMBL" id="BCA90792.1"/>
    </source>
</evidence>
<dbReference type="OrthoDB" id="9182062at2"/>
<gene>
    <name evidence="1" type="ORF">HMSLTHF_05670</name>
</gene>
<accession>A0A0D7V272</accession>
<sequence>MNTKIEVYGVKAVKRPRIVASKQLDLSGESGQQIVKSETKLVLRTHKQTFKKLADM</sequence>
<dbReference type="AlphaFoldDB" id="A0A0D7V272"/>